<sequence>MSNQLELRHLKYFLAVAEELHFRRAAERLFISQPGLSRQIKQMEEDLGVTLFERHNRKVVLTKAGVYLKAELGRNLQQLEDIINHAKLINEGKKGQLKLGYVGSAMQELIPKLLLKYKTRKPNVVFNLKEIDNQKQIEGLLNFKIDVGFVRLEHVPSIIETQVVLSDTFCLVLPEHHNIDASNFKSLSQLKDSSFILFDPEYSASYYDKVLQIFKDHAFTPIVSHLTIHASSIYKLVENNFGISLVPKSLTTNSVRGVKFIELDKIPQRTELFMVWHKENRNPILMSFLDIIKKQNP</sequence>
<evidence type="ECO:0000256" key="4">
    <source>
        <dbReference type="ARBA" id="ARBA00023163"/>
    </source>
</evidence>
<keyword evidence="4" id="KW-0804">Transcription</keyword>
<comment type="similarity">
    <text evidence="1">Belongs to the LysR transcriptional regulatory family.</text>
</comment>
<comment type="caution">
    <text evidence="6">The sequence shown here is derived from an EMBL/GenBank/DDBJ whole genome shotgun (WGS) entry which is preliminary data.</text>
</comment>
<dbReference type="RefSeq" id="WP_042242034.1">
    <property type="nucleotide sequence ID" value="NZ_BBNR01000004.1"/>
</dbReference>
<dbReference type="Gene3D" id="3.40.190.10">
    <property type="entry name" value="Periplasmic binding protein-like II"/>
    <property type="match status" value="2"/>
</dbReference>
<evidence type="ECO:0000259" key="5">
    <source>
        <dbReference type="PROSITE" id="PS50931"/>
    </source>
</evidence>
<dbReference type="OrthoDB" id="9803735at2"/>
<dbReference type="PROSITE" id="PS50931">
    <property type="entry name" value="HTH_LYSR"/>
    <property type="match status" value="1"/>
</dbReference>
<evidence type="ECO:0000313" key="8">
    <source>
        <dbReference type="Proteomes" id="UP000029641"/>
    </source>
</evidence>
<dbReference type="AlphaFoldDB" id="A0A090VSN1"/>
<evidence type="ECO:0000313" key="9">
    <source>
        <dbReference type="Proteomes" id="UP000030184"/>
    </source>
</evidence>
<evidence type="ECO:0000313" key="6">
    <source>
        <dbReference type="EMBL" id="GAL66309.1"/>
    </source>
</evidence>
<evidence type="ECO:0000256" key="2">
    <source>
        <dbReference type="ARBA" id="ARBA00023015"/>
    </source>
</evidence>
<feature type="domain" description="HTH lysR-type" evidence="5">
    <location>
        <begin position="5"/>
        <end position="62"/>
    </location>
</feature>
<dbReference type="Proteomes" id="UP000029641">
    <property type="component" value="Unassembled WGS sequence"/>
</dbReference>
<dbReference type="Pfam" id="PF03466">
    <property type="entry name" value="LysR_substrate"/>
    <property type="match status" value="1"/>
</dbReference>
<dbReference type="InterPro" id="IPR036390">
    <property type="entry name" value="WH_DNA-bd_sf"/>
</dbReference>
<keyword evidence="3" id="KW-0238">DNA-binding</keyword>
<dbReference type="InterPro" id="IPR036388">
    <property type="entry name" value="WH-like_DNA-bd_sf"/>
</dbReference>
<dbReference type="STRING" id="504487.JCM19538_2336"/>
<reference evidence="9" key="1">
    <citation type="journal article" date="2014" name="Genome Announc.">
        <title>Draft Genome Sequence of Marine Flavobacterium Jejuia pallidilutea Strain 11shimoA1 and Pigmentation Mutants.</title>
        <authorList>
            <person name="Takatani N."/>
            <person name="Nakanishi M."/>
            <person name="Meirelles P."/>
            <person name="Mino S."/>
            <person name="Suda W."/>
            <person name="Oshima K."/>
            <person name="Hattori M."/>
            <person name="Ohkuma M."/>
            <person name="Hosokawa M."/>
            <person name="Miyashita K."/>
            <person name="Thompson F.L."/>
            <person name="Niwa A."/>
            <person name="Sawabe T."/>
            <person name="Sawabe T."/>
        </authorList>
    </citation>
    <scope>NUCLEOTIDE SEQUENCE [LARGE SCALE GENOMIC DNA]</scope>
    <source>
        <strain evidence="9">JCM 19538</strain>
    </source>
</reference>
<dbReference type="Pfam" id="PF00126">
    <property type="entry name" value="HTH_1"/>
    <property type="match status" value="1"/>
</dbReference>
<proteinExistence type="inferred from homology"/>
<dbReference type="PRINTS" id="PR00039">
    <property type="entry name" value="HTHLYSR"/>
</dbReference>
<dbReference type="GO" id="GO:0003700">
    <property type="term" value="F:DNA-binding transcription factor activity"/>
    <property type="evidence" value="ECO:0007669"/>
    <property type="project" value="InterPro"/>
</dbReference>
<dbReference type="EMBL" id="BBNR01000004">
    <property type="protein sequence ID" value="GAL66309.1"/>
    <property type="molecule type" value="Genomic_DNA"/>
</dbReference>
<dbReference type="FunFam" id="1.10.10.10:FF:000001">
    <property type="entry name" value="LysR family transcriptional regulator"/>
    <property type="match status" value="1"/>
</dbReference>
<gene>
    <name evidence="6" type="ORF">JCM19301_2404</name>
    <name evidence="7" type="ORF">JCM19538_2336</name>
</gene>
<dbReference type="eggNOG" id="COG0583">
    <property type="taxonomic scope" value="Bacteria"/>
</dbReference>
<organism evidence="6 8">
    <name type="scientific">Jejuia pallidilutea</name>
    <dbReference type="NCBI Taxonomy" id="504487"/>
    <lineage>
        <taxon>Bacteria</taxon>
        <taxon>Pseudomonadati</taxon>
        <taxon>Bacteroidota</taxon>
        <taxon>Flavobacteriia</taxon>
        <taxon>Flavobacteriales</taxon>
        <taxon>Flavobacteriaceae</taxon>
        <taxon>Jejuia</taxon>
    </lineage>
</organism>
<dbReference type="GO" id="GO:0003677">
    <property type="term" value="F:DNA binding"/>
    <property type="evidence" value="ECO:0007669"/>
    <property type="project" value="UniProtKB-KW"/>
</dbReference>
<dbReference type="SUPFAM" id="SSF46785">
    <property type="entry name" value="Winged helix' DNA-binding domain"/>
    <property type="match status" value="1"/>
</dbReference>
<dbReference type="Gene3D" id="1.10.10.10">
    <property type="entry name" value="Winged helix-like DNA-binding domain superfamily/Winged helix DNA-binding domain"/>
    <property type="match status" value="1"/>
</dbReference>
<keyword evidence="9" id="KW-1185">Reference proteome</keyword>
<dbReference type="Proteomes" id="UP000030184">
    <property type="component" value="Unassembled WGS sequence"/>
</dbReference>
<dbReference type="SUPFAM" id="SSF53850">
    <property type="entry name" value="Periplasmic binding protein-like II"/>
    <property type="match status" value="1"/>
</dbReference>
<dbReference type="PANTHER" id="PTHR30346">
    <property type="entry name" value="TRANSCRIPTIONAL DUAL REGULATOR HCAR-RELATED"/>
    <property type="match status" value="1"/>
</dbReference>
<name>A0A090VSN1_9FLAO</name>
<keyword evidence="2" id="KW-0805">Transcription regulation</keyword>
<evidence type="ECO:0000313" key="7">
    <source>
        <dbReference type="EMBL" id="GAL87973.1"/>
    </source>
</evidence>
<dbReference type="InterPro" id="IPR000847">
    <property type="entry name" value="LysR_HTH_N"/>
</dbReference>
<evidence type="ECO:0000256" key="1">
    <source>
        <dbReference type="ARBA" id="ARBA00009437"/>
    </source>
</evidence>
<protein>
    <submittedName>
        <fullName evidence="6">Transcriptional regulator</fullName>
    </submittedName>
</protein>
<accession>A0A090VSN1</accession>
<dbReference type="InterPro" id="IPR005119">
    <property type="entry name" value="LysR_subst-bd"/>
</dbReference>
<dbReference type="GO" id="GO:0032993">
    <property type="term" value="C:protein-DNA complex"/>
    <property type="evidence" value="ECO:0007669"/>
    <property type="project" value="TreeGrafter"/>
</dbReference>
<dbReference type="PANTHER" id="PTHR30346:SF0">
    <property type="entry name" value="HCA OPERON TRANSCRIPTIONAL ACTIVATOR HCAR"/>
    <property type="match status" value="1"/>
</dbReference>
<dbReference type="EMBL" id="BBNY01000001">
    <property type="protein sequence ID" value="GAL87973.1"/>
    <property type="molecule type" value="Genomic_DNA"/>
</dbReference>
<evidence type="ECO:0000256" key="3">
    <source>
        <dbReference type="ARBA" id="ARBA00023125"/>
    </source>
</evidence>